<dbReference type="EMBL" id="UYRT01091052">
    <property type="protein sequence ID" value="VDN36724.1"/>
    <property type="molecule type" value="Genomic_DNA"/>
</dbReference>
<dbReference type="Proteomes" id="UP000271098">
    <property type="component" value="Unassembled WGS sequence"/>
</dbReference>
<evidence type="ECO:0000256" key="4">
    <source>
        <dbReference type="ARBA" id="ARBA00023136"/>
    </source>
</evidence>
<dbReference type="GO" id="GO:0032230">
    <property type="term" value="P:positive regulation of synaptic transmission, GABAergic"/>
    <property type="evidence" value="ECO:0007669"/>
    <property type="project" value="TreeGrafter"/>
</dbReference>
<keyword evidence="8" id="KW-1185">Reference proteome</keyword>
<organism evidence="9">
    <name type="scientific">Gongylonema pulchrum</name>
    <dbReference type="NCBI Taxonomy" id="637853"/>
    <lineage>
        <taxon>Eukaryota</taxon>
        <taxon>Metazoa</taxon>
        <taxon>Ecdysozoa</taxon>
        <taxon>Nematoda</taxon>
        <taxon>Chromadorea</taxon>
        <taxon>Rhabditida</taxon>
        <taxon>Spirurina</taxon>
        <taxon>Spiruromorpha</taxon>
        <taxon>Spiruroidea</taxon>
        <taxon>Gongylonematidae</taxon>
        <taxon>Gongylonema</taxon>
    </lineage>
</organism>
<protein>
    <submittedName>
        <fullName evidence="9">Ion_trans domain-containing protein</fullName>
    </submittedName>
</protein>
<evidence type="ECO:0000256" key="2">
    <source>
        <dbReference type="ARBA" id="ARBA00022692"/>
    </source>
</evidence>
<feature type="domain" description="Ion transport" evidence="6">
    <location>
        <begin position="1"/>
        <end position="59"/>
    </location>
</feature>
<evidence type="ECO:0000256" key="3">
    <source>
        <dbReference type="ARBA" id="ARBA00022989"/>
    </source>
</evidence>
<dbReference type="OrthoDB" id="10069766at2759"/>
<keyword evidence="4 5" id="KW-0472">Membrane</keyword>
<gene>
    <name evidence="7" type="ORF">GPUH_LOCUS20747</name>
</gene>
<evidence type="ECO:0000313" key="9">
    <source>
        <dbReference type="WBParaSite" id="GPUH_0002077201-mRNA-1"/>
    </source>
</evidence>
<evidence type="ECO:0000259" key="6">
    <source>
        <dbReference type="Pfam" id="PF00520"/>
    </source>
</evidence>
<evidence type="ECO:0000313" key="7">
    <source>
        <dbReference type="EMBL" id="VDN36724.1"/>
    </source>
</evidence>
<evidence type="ECO:0000256" key="5">
    <source>
        <dbReference type="SAM" id="Phobius"/>
    </source>
</evidence>
<dbReference type="PANTHER" id="PTHR46141">
    <property type="entry name" value="SODIUM LEAK CHANNEL NON-SELECTIVE PROTEIN"/>
    <property type="match status" value="1"/>
</dbReference>
<sequence>MLALFETLSYKGWNVIRDILWMRQGPWAVVFIHIYVFIGCMIGLTLFVGVVIANYTENRVSSLSFYSSSLISVFLLQQ</sequence>
<proteinExistence type="predicted"/>
<dbReference type="AlphaFoldDB" id="A0A183EIF6"/>
<dbReference type="GO" id="GO:0032224">
    <property type="term" value="P:positive regulation of synaptic transmission, cholinergic"/>
    <property type="evidence" value="ECO:0007669"/>
    <property type="project" value="TreeGrafter"/>
</dbReference>
<keyword evidence="2 5" id="KW-0812">Transmembrane</keyword>
<comment type="subcellular location">
    <subcellularLocation>
        <location evidence="1">Membrane</location>
        <topology evidence="1">Multi-pass membrane protein</topology>
    </subcellularLocation>
</comment>
<feature type="transmembrane region" description="Helical" evidence="5">
    <location>
        <begin position="27"/>
        <end position="53"/>
    </location>
</feature>
<name>A0A183EIF6_9BILA</name>
<dbReference type="GO" id="GO:0005886">
    <property type="term" value="C:plasma membrane"/>
    <property type="evidence" value="ECO:0007669"/>
    <property type="project" value="TreeGrafter"/>
</dbReference>
<dbReference type="InterPro" id="IPR005821">
    <property type="entry name" value="Ion_trans_dom"/>
</dbReference>
<dbReference type="InterPro" id="IPR028823">
    <property type="entry name" value="NALCN"/>
</dbReference>
<reference evidence="7 8" key="2">
    <citation type="submission" date="2018-11" db="EMBL/GenBank/DDBJ databases">
        <authorList>
            <consortium name="Pathogen Informatics"/>
        </authorList>
    </citation>
    <scope>NUCLEOTIDE SEQUENCE [LARGE SCALE GENOMIC DNA]</scope>
</reference>
<dbReference type="PANTHER" id="PTHR46141:SF1">
    <property type="entry name" value="SODIUM LEAK CHANNEL NALCN"/>
    <property type="match status" value="1"/>
</dbReference>
<dbReference type="GO" id="GO:0005261">
    <property type="term" value="F:monoatomic cation channel activity"/>
    <property type="evidence" value="ECO:0007669"/>
    <property type="project" value="InterPro"/>
</dbReference>
<dbReference type="Gene3D" id="1.10.287.70">
    <property type="match status" value="1"/>
</dbReference>
<dbReference type="Pfam" id="PF00520">
    <property type="entry name" value="Ion_trans"/>
    <property type="match status" value="1"/>
</dbReference>
<dbReference type="WBParaSite" id="GPUH_0002077201-mRNA-1">
    <property type="protein sequence ID" value="GPUH_0002077201-mRNA-1"/>
    <property type="gene ID" value="GPUH_0002077201"/>
</dbReference>
<reference evidence="9" key="1">
    <citation type="submission" date="2016-06" db="UniProtKB">
        <authorList>
            <consortium name="WormBaseParasite"/>
        </authorList>
    </citation>
    <scope>IDENTIFICATION</scope>
</reference>
<accession>A0A183EIF6</accession>
<keyword evidence="3 5" id="KW-1133">Transmembrane helix</keyword>
<evidence type="ECO:0000256" key="1">
    <source>
        <dbReference type="ARBA" id="ARBA00004141"/>
    </source>
</evidence>
<evidence type="ECO:0000313" key="8">
    <source>
        <dbReference type="Proteomes" id="UP000271098"/>
    </source>
</evidence>